<dbReference type="PROSITE" id="PS51257">
    <property type="entry name" value="PROKAR_LIPOPROTEIN"/>
    <property type="match status" value="1"/>
</dbReference>
<proteinExistence type="predicted"/>
<feature type="chain" id="PRO_5011537984" description="DUF3299 domain-containing protein" evidence="2">
    <location>
        <begin position="34"/>
        <end position="191"/>
    </location>
</feature>
<evidence type="ECO:0000313" key="3">
    <source>
        <dbReference type="EMBL" id="SFE78842.1"/>
    </source>
</evidence>
<evidence type="ECO:0000256" key="1">
    <source>
        <dbReference type="SAM" id="MobiDB-lite"/>
    </source>
</evidence>
<dbReference type="Proteomes" id="UP000199119">
    <property type="component" value="Unassembled WGS sequence"/>
</dbReference>
<keyword evidence="4" id="KW-1185">Reference proteome</keyword>
<dbReference type="Pfam" id="PF11736">
    <property type="entry name" value="DUF3299"/>
    <property type="match status" value="1"/>
</dbReference>
<dbReference type="RefSeq" id="WP_092939386.1">
    <property type="nucleotide sequence ID" value="NZ_FONX01000005.1"/>
</dbReference>
<evidence type="ECO:0000313" key="4">
    <source>
        <dbReference type="Proteomes" id="UP000199119"/>
    </source>
</evidence>
<accession>A0A1I2DE24</accession>
<dbReference type="OrthoDB" id="5793250at2"/>
<reference evidence="4" key="1">
    <citation type="submission" date="2016-10" db="EMBL/GenBank/DDBJ databases">
        <authorList>
            <person name="Varghese N."/>
            <person name="Submissions S."/>
        </authorList>
    </citation>
    <scope>NUCLEOTIDE SEQUENCE [LARGE SCALE GENOMIC DNA]</scope>
    <source>
        <strain evidence="4">DSM 27981</strain>
    </source>
</reference>
<feature type="compositionally biased region" description="Low complexity" evidence="1">
    <location>
        <begin position="36"/>
        <end position="46"/>
    </location>
</feature>
<feature type="signal peptide" evidence="2">
    <location>
        <begin position="1"/>
        <end position="33"/>
    </location>
</feature>
<dbReference type="STRING" id="1177982.SAMN04489711_105146"/>
<name>A0A1I2DE24_9BURK</name>
<gene>
    <name evidence="3" type="ORF">SAMN04489711_105146</name>
</gene>
<organism evidence="3 4">
    <name type="scientific">Paracidovorax wautersii</name>
    <dbReference type="NCBI Taxonomy" id="1177982"/>
    <lineage>
        <taxon>Bacteria</taxon>
        <taxon>Pseudomonadati</taxon>
        <taxon>Pseudomonadota</taxon>
        <taxon>Betaproteobacteria</taxon>
        <taxon>Burkholderiales</taxon>
        <taxon>Comamonadaceae</taxon>
        <taxon>Paracidovorax</taxon>
    </lineage>
</organism>
<feature type="region of interest" description="Disordered" evidence="1">
    <location>
        <begin position="36"/>
        <end position="66"/>
    </location>
</feature>
<dbReference type="AlphaFoldDB" id="A0A1I2DE24"/>
<evidence type="ECO:0008006" key="5">
    <source>
        <dbReference type="Google" id="ProtNLM"/>
    </source>
</evidence>
<protein>
    <recommendedName>
        <fullName evidence="5">DUF3299 domain-containing protein</fullName>
    </recommendedName>
</protein>
<dbReference type="EMBL" id="FONX01000005">
    <property type="protein sequence ID" value="SFE78842.1"/>
    <property type="molecule type" value="Genomic_DNA"/>
</dbReference>
<keyword evidence="2" id="KW-0732">Signal</keyword>
<feature type="compositionally biased region" description="Gly residues" evidence="1">
    <location>
        <begin position="47"/>
        <end position="58"/>
    </location>
</feature>
<sequence>MSSTRIFDTVRSACLPAAALACALWAAPLAAQAQPAGAGTPALSSPLGGGALPAGQGPGFHSPQSPIKPLPQRSDVVAWSSLTDLTKKTLRTRIEPVFTDEQKAMNGTVRRVQGFMVPMDTKPGQKHFLLTSVPLTCPFCIPGGPESMIEVKARTPVRYSLEPVVVEGRFQTLQDDQYGLFYRMVDAKQVD</sequence>
<dbReference type="Gene3D" id="2.40.50.870">
    <property type="entry name" value="Protein of unknown function (DUF3299)"/>
    <property type="match status" value="1"/>
</dbReference>
<dbReference type="InterPro" id="IPR021727">
    <property type="entry name" value="DUF3299"/>
</dbReference>
<evidence type="ECO:0000256" key="2">
    <source>
        <dbReference type="SAM" id="SignalP"/>
    </source>
</evidence>